<evidence type="ECO:0000313" key="2">
    <source>
        <dbReference type="EnsemblProtists" id="HpaP806014"/>
    </source>
</evidence>
<accession>M4BHY8</accession>
<dbReference type="HOGENOM" id="CLU_109156_0_0_1"/>
<feature type="compositionally biased region" description="Polar residues" evidence="1">
    <location>
        <begin position="104"/>
        <end position="120"/>
    </location>
</feature>
<evidence type="ECO:0000256" key="1">
    <source>
        <dbReference type="SAM" id="MobiDB-lite"/>
    </source>
</evidence>
<keyword evidence="3" id="KW-1185">Reference proteome</keyword>
<dbReference type="EMBL" id="JH598278">
    <property type="status" value="NOT_ANNOTATED_CDS"/>
    <property type="molecule type" value="Genomic_DNA"/>
</dbReference>
<reference evidence="2" key="2">
    <citation type="submission" date="2015-06" db="UniProtKB">
        <authorList>
            <consortium name="EnsemblProtists"/>
        </authorList>
    </citation>
    <scope>IDENTIFICATION</scope>
    <source>
        <strain evidence="2">Emoy2</strain>
    </source>
</reference>
<proteinExistence type="predicted"/>
<evidence type="ECO:0000313" key="3">
    <source>
        <dbReference type="Proteomes" id="UP000011713"/>
    </source>
</evidence>
<dbReference type="EnsemblProtists" id="HpaT806014">
    <property type="protein sequence ID" value="HpaP806014"/>
    <property type="gene ID" value="HpaG806014"/>
</dbReference>
<name>M4BHY8_HYAAE</name>
<dbReference type="AlphaFoldDB" id="M4BHY8"/>
<sequence>MSAGGSELSVVESGPGTPTVARVSYFPDTESVLEFEDPKITRFNEVFVVIADLAAHAATGWSAGRIVHLMAGELGDWFDSAESEGFATLAGRRPEDRDLAKVARTTSFSTLEPSSKGSNSTRDEGTPDASEGCVDEARVADARSFEVFFECADTRTDVRRGCLSKLWEKGGRPKWDLSPNWILWAGRSLGRNRFLSRYSRGVVQLGLEESLLALRILDPPS</sequence>
<dbReference type="Proteomes" id="UP000011713">
    <property type="component" value="Unassembled WGS sequence"/>
</dbReference>
<feature type="region of interest" description="Disordered" evidence="1">
    <location>
        <begin position="104"/>
        <end position="133"/>
    </location>
</feature>
<organism evidence="2 3">
    <name type="scientific">Hyaloperonospora arabidopsidis (strain Emoy2)</name>
    <name type="common">Downy mildew agent</name>
    <name type="synonym">Peronospora arabidopsidis</name>
    <dbReference type="NCBI Taxonomy" id="559515"/>
    <lineage>
        <taxon>Eukaryota</taxon>
        <taxon>Sar</taxon>
        <taxon>Stramenopiles</taxon>
        <taxon>Oomycota</taxon>
        <taxon>Peronosporomycetes</taxon>
        <taxon>Peronosporales</taxon>
        <taxon>Peronosporaceae</taxon>
        <taxon>Hyaloperonospora</taxon>
    </lineage>
</organism>
<reference evidence="3" key="1">
    <citation type="journal article" date="2010" name="Science">
        <title>Signatures of adaptation to obligate biotrophy in the Hyaloperonospora arabidopsidis genome.</title>
        <authorList>
            <person name="Baxter L."/>
            <person name="Tripathy S."/>
            <person name="Ishaque N."/>
            <person name="Boot N."/>
            <person name="Cabral A."/>
            <person name="Kemen E."/>
            <person name="Thines M."/>
            <person name="Ah-Fong A."/>
            <person name="Anderson R."/>
            <person name="Badejoko W."/>
            <person name="Bittner-Eddy P."/>
            <person name="Boore J.L."/>
            <person name="Chibucos M.C."/>
            <person name="Coates M."/>
            <person name="Dehal P."/>
            <person name="Delehaunty K."/>
            <person name="Dong S."/>
            <person name="Downton P."/>
            <person name="Dumas B."/>
            <person name="Fabro G."/>
            <person name="Fronick C."/>
            <person name="Fuerstenberg S.I."/>
            <person name="Fulton L."/>
            <person name="Gaulin E."/>
            <person name="Govers F."/>
            <person name="Hughes L."/>
            <person name="Humphray S."/>
            <person name="Jiang R.H."/>
            <person name="Judelson H."/>
            <person name="Kamoun S."/>
            <person name="Kyung K."/>
            <person name="Meijer H."/>
            <person name="Minx P."/>
            <person name="Morris P."/>
            <person name="Nelson J."/>
            <person name="Phuntumart V."/>
            <person name="Qutob D."/>
            <person name="Rehmany A."/>
            <person name="Rougon-Cardoso A."/>
            <person name="Ryden P."/>
            <person name="Torto-Alalibo T."/>
            <person name="Studholme D."/>
            <person name="Wang Y."/>
            <person name="Win J."/>
            <person name="Wood J."/>
            <person name="Clifton S.W."/>
            <person name="Rogers J."/>
            <person name="Van den Ackerveken G."/>
            <person name="Jones J.D."/>
            <person name="McDowell J.M."/>
            <person name="Beynon J."/>
            <person name="Tyler B.M."/>
        </authorList>
    </citation>
    <scope>NUCLEOTIDE SEQUENCE [LARGE SCALE GENOMIC DNA]</scope>
    <source>
        <strain evidence="3">Emoy2</strain>
    </source>
</reference>
<dbReference type="InParanoid" id="M4BHY8"/>
<dbReference type="VEuPathDB" id="FungiDB:HpaG806014"/>
<protein>
    <submittedName>
        <fullName evidence="2">Uncharacterized protein</fullName>
    </submittedName>
</protein>